<gene>
    <name evidence="1" type="ORF">CBM2607_MP21467</name>
</gene>
<protein>
    <submittedName>
        <fullName evidence="1">Uncharacterized protein</fullName>
    </submittedName>
</protein>
<geneLocation type="plasmid" evidence="2">
    <name>ii</name>
</geneLocation>
<dbReference type="AlphaFoldDB" id="A0A375HRL0"/>
<evidence type="ECO:0000313" key="2">
    <source>
        <dbReference type="Proteomes" id="UP000255168"/>
    </source>
</evidence>
<dbReference type="Proteomes" id="UP000255168">
    <property type="component" value="Plasmid II"/>
</dbReference>
<accession>A0A375HRL0</accession>
<proteinExistence type="predicted"/>
<sequence>MRRHAPPSPLSSPRAAAGWGGEARINWALLQIHNHLLPWQRERPACIRPSCSNACGSHTNSR</sequence>
<reference evidence="1 2" key="1">
    <citation type="submission" date="2018-01" db="EMBL/GenBank/DDBJ databases">
        <authorList>
            <person name="Clerissi C."/>
        </authorList>
    </citation>
    <scope>NUCLEOTIDE SEQUENCE [LARGE SCALE GENOMIC DNA]</scope>
    <source>
        <strain evidence="1">Cupriavidus taiwanensis STM 6160</strain>
        <plasmid evidence="2">ii</plasmid>
    </source>
</reference>
<keyword evidence="1" id="KW-0614">Plasmid</keyword>
<organism evidence="1 2">
    <name type="scientific">Cupriavidus neocaledonicus</name>
    <dbReference type="NCBI Taxonomy" id="1040979"/>
    <lineage>
        <taxon>Bacteria</taxon>
        <taxon>Pseudomonadati</taxon>
        <taxon>Pseudomonadota</taxon>
        <taxon>Betaproteobacteria</taxon>
        <taxon>Burkholderiales</taxon>
        <taxon>Burkholderiaceae</taxon>
        <taxon>Cupriavidus</taxon>
    </lineage>
</organism>
<dbReference type="EMBL" id="LT984807">
    <property type="protein sequence ID" value="SPD60809.1"/>
    <property type="molecule type" value="Genomic_DNA"/>
</dbReference>
<evidence type="ECO:0000313" key="1">
    <source>
        <dbReference type="EMBL" id="SPD60809.1"/>
    </source>
</evidence>
<name>A0A375HRL0_9BURK</name>